<evidence type="ECO:0000313" key="10">
    <source>
        <dbReference type="Proteomes" id="UP000631114"/>
    </source>
</evidence>
<feature type="domain" description="CG-1" evidence="8">
    <location>
        <begin position="8"/>
        <end position="134"/>
    </location>
</feature>
<evidence type="ECO:0000259" key="8">
    <source>
        <dbReference type="PROSITE" id="PS51437"/>
    </source>
</evidence>
<evidence type="ECO:0000256" key="6">
    <source>
        <dbReference type="ARBA" id="ARBA00023242"/>
    </source>
</evidence>
<dbReference type="GO" id="GO:0003690">
    <property type="term" value="F:double-stranded DNA binding"/>
    <property type="evidence" value="ECO:0007669"/>
    <property type="project" value="TreeGrafter"/>
</dbReference>
<dbReference type="GO" id="GO:0005634">
    <property type="term" value="C:nucleus"/>
    <property type="evidence" value="ECO:0007669"/>
    <property type="project" value="UniProtKB-SubCell"/>
</dbReference>
<feature type="compositionally biased region" description="Low complexity" evidence="7">
    <location>
        <begin position="142"/>
        <end position="156"/>
    </location>
</feature>
<reference evidence="9 10" key="1">
    <citation type="submission" date="2020-10" db="EMBL/GenBank/DDBJ databases">
        <title>The Coptis chinensis genome and diversification of protoberbering-type alkaloids.</title>
        <authorList>
            <person name="Wang B."/>
            <person name="Shu S."/>
            <person name="Song C."/>
            <person name="Liu Y."/>
        </authorList>
    </citation>
    <scope>NUCLEOTIDE SEQUENCE [LARGE SCALE GENOMIC DNA]</scope>
    <source>
        <strain evidence="9">HL-2020</strain>
        <tissue evidence="9">Leaf</tissue>
    </source>
</reference>
<keyword evidence="5" id="KW-0804">Transcription</keyword>
<dbReference type="PROSITE" id="PS51437">
    <property type="entry name" value="CG_1"/>
    <property type="match status" value="1"/>
</dbReference>
<dbReference type="OrthoDB" id="407555at2759"/>
<dbReference type="InterPro" id="IPR002909">
    <property type="entry name" value="IPT_dom"/>
</dbReference>
<comment type="subcellular location">
    <subcellularLocation>
        <location evidence="1">Nucleus</location>
    </subcellularLocation>
</comment>
<evidence type="ECO:0000256" key="4">
    <source>
        <dbReference type="ARBA" id="ARBA00023159"/>
    </source>
</evidence>
<evidence type="ECO:0000256" key="7">
    <source>
        <dbReference type="SAM" id="MobiDB-lite"/>
    </source>
</evidence>
<accession>A0A835M7I9</accession>
<proteinExistence type="inferred from homology"/>
<evidence type="ECO:0000313" key="9">
    <source>
        <dbReference type="EMBL" id="KAF9619312.1"/>
    </source>
</evidence>
<comment type="similarity">
    <text evidence="2">Belongs to the CAMTA family.</text>
</comment>
<dbReference type="SUPFAM" id="SSF81296">
    <property type="entry name" value="E set domains"/>
    <property type="match status" value="1"/>
</dbReference>
<feature type="compositionally biased region" description="Polar residues" evidence="7">
    <location>
        <begin position="157"/>
        <end position="167"/>
    </location>
</feature>
<dbReference type="Pfam" id="PF03859">
    <property type="entry name" value="CG-1"/>
    <property type="match status" value="1"/>
</dbReference>
<protein>
    <recommendedName>
        <fullName evidence="8">CG-1 domain-containing protein</fullName>
    </recommendedName>
</protein>
<dbReference type="Gene3D" id="2.60.40.10">
    <property type="entry name" value="Immunoglobulins"/>
    <property type="match status" value="1"/>
</dbReference>
<dbReference type="Proteomes" id="UP000631114">
    <property type="component" value="Unassembled WGS sequence"/>
</dbReference>
<organism evidence="9 10">
    <name type="scientific">Coptis chinensis</name>
    <dbReference type="NCBI Taxonomy" id="261450"/>
    <lineage>
        <taxon>Eukaryota</taxon>
        <taxon>Viridiplantae</taxon>
        <taxon>Streptophyta</taxon>
        <taxon>Embryophyta</taxon>
        <taxon>Tracheophyta</taxon>
        <taxon>Spermatophyta</taxon>
        <taxon>Magnoliopsida</taxon>
        <taxon>Ranunculales</taxon>
        <taxon>Ranunculaceae</taxon>
        <taxon>Coptidoideae</taxon>
        <taxon>Coptis</taxon>
    </lineage>
</organism>
<evidence type="ECO:0000256" key="3">
    <source>
        <dbReference type="ARBA" id="ARBA00023043"/>
    </source>
</evidence>
<dbReference type="Pfam" id="PF01833">
    <property type="entry name" value="TIG"/>
    <property type="match status" value="1"/>
</dbReference>
<keyword evidence="6" id="KW-0539">Nucleus</keyword>
<dbReference type="InterPro" id="IPR014756">
    <property type="entry name" value="Ig_E-set"/>
</dbReference>
<dbReference type="InterPro" id="IPR036770">
    <property type="entry name" value="Ankyrin_rpt-contain_sf"/>
</dbReference>
<evidence type="ECO:0000256" key="1">
    <source>
        <dbReference type="ARBA" id="ARBA00004123"/>
    </source>
</evidence>
<gene>
    <name evidence="9" type="ORF">IFM89_006499</name>
</gene>
<dbReference type="GO" id="GO:0003712">
    <property type="term" value="F:transcription coregulator activity"/>
    <property type="evidence" value="ECO:0007669"/>
    <property type="project" value="TreeGrafter"/>
</dbReference>
<sequence length="705" mass="79707">MEFQGYDMNELVKEAQHRWLKPPEVLFILQNHGNHQLTETSPQKPPSGSLFLFNKRVLRFFRKDGHIWRKKRDGKTVGEAHERLKVGNVDTLNCYYAHGEVNPNFQRRSYWMLDAAYEHIVLVHYREIIEGRHRSGLNSQGSPDLSYSASQSPSLSTARNPSSNSAVSDLCEPYQGSLSPASVEVSSELIKRNIIDQLDGNNGSGDMNSFPEFEVSQALRRLEEQLSLNDDDIEALSPYYGQNNNFEVLNIERTSHQDELAVLKCRGSDESFNDHTGALEDSKSNILQISGDNRNQHLQHVDLEYKIERNESPFWKETLELCANATWMISKEKSSFTSGANENPFYLESERLSAYLTEQPEKRSPQWMDLSGNKEENKYLFGAMSENNLSQRFSAAKQFLLGSCDHIVSPTTSLPLDVVKTEICDGSFGLSTSEVNPEYDTIWFDHVNQAKNPLGTELNSNLAEKQMFSVREISPEHGYAGESTKVIITGYFLCDPSECTWTCMFGDIEVPVQIIQEGVLRCQAPPNVPGKVTLCITSGNRQSCSEVREFEYLLKPGSCDHCNSSEKEHTESTEELLLLVRLTQMLVSDSMPQRSGKVELGISSEDSWEHIIEDLLVGTATPFRTTDLILQELLKDKLQQWLSSKYHEGDAPSYSLSRKEQGIIHMVTGLGFEWALNPLLGSGVCINFRDINGWTALHWAARFGR</sequence>
<dbReference type="InterPro" id="IPR013783">
    <property type="entry name" value="Ig-like_fold"/>
</dbReference>
<dbReference type="CDD" id="cd00102">
    <property type="entry name" value="IPT"/>
    <property type="match status" value="1"/>
</dbReference>
<name>A0A835M7I9_9MAGN</name>
<dbReference type="GO" id="GO:0006357">
    <property type="term" value="P:regulation of transcription by RNA polymerase II"/>
    <property type="evidence" value="ECO:0007669"/>
    <property type="project" value="TreeGrafter"/>
</dbReference>
<dbReference type="Gene3D" id="1.25.40.20">
    <property type="entry name" value="Ankyrin repeat-containing domain"/>
    <property type="match status" value="1"/>
</dbReference>
<evidence type="ECO:0000256" key="5">
    <source>
        <dbReference type="ARBA" id="ARBA00023163"/>
    </source>
</evidence>
<dbReference type="EMBL" id="JADFTS010000002">
    <property type="protein sequence ID" value="KAF9619312.1"/>
    <property type="molecule type" value="Genomic_DNA"/>
</dbReference>
<dbReference type="PANTHER" id="PTHR23335:SF1">
    <property type="entry name" value="CALMODULIN-BINDING TRANSCRIPTION ACTIVATOR, ISOFORM F"/>
    <property type="match status" value="1"/>
</dbReference>
<dbReference type="SUPFAM" id="SSF48403">
    <property type="entry name" value="Ankyrin repeat"/>
    <property type="match status" value="1"/>
</dbReference>
<keyword evidence="3" id="KW-0040">ANK repeat</keyword>
<dbReference type="InterPro" id="IPR005559">
    <property type="entry name" value="CG-1_dom"/>
</dbReference>
<keyword evidence="4" id="KW-0010">Activator</keyword>
<evidence type="ECO:0000256" key="2">
    <source>
        <dbReference type="ARBA" id="ARBA00008267"/>
    </source>
</evidence>
<dbReference type="SMART" id="SM01076">
    <property type="entry name" value="CG-1"/>
    <property type="match status" value="1"/>
</dbReference>
<dbReference type="AlphaFoldDB" id="A0A835M7I9"/>
<keyword evidence="10" id="KW-1185">Reference proteome</keyword>
<feature type="region of interest" description="Disordered" evidence="7">
    <location>
        <begin position="137"/>
        <end position="171"/>
    </location>
</feature>
<dbReference type="PANTHER" id="PTHR23335">
    <property type="entry name" value="CALMODULIN-BINDING TRANSCRIPTION ACTIVATOR CAMTA"/>
    <property type="match status" value="1"/>
</dbReference>
<comment type="caution">
    <text evidence="9">The sequence shown here is derived from an EMBL/GenBank/DDBJ whole genome shotgun (WGS) entry which is preliminary data.</text>
</comment>